<reference evidence="3" key="1">
    <citation type="journal article" date="2017" name="Nat. Ecol. Evol.">
        <title>Genome expansion and lineage-specific genetic innovations in the forest pathogenic fungi Armillaria.</title>
        <authorList>
            <person name="Sipos G."/>
            <person name="Prasanna A.N."/>
            <person name="Walter M.C."/>
            <person name="O'Connor E."/>
            <person name="Balint B."/>
            <person name="Krizsan K."/>
            <person name="Kiss B."/>
            <person name="Hess J."/>
            <person name="Varga T."/>
            <person name="Slot J."/>
            <person name="Riley R."/>
            <person name="Boka B."/>
            <person name="Rigling D."/>
            <person name="Barry K."/>
            <person name="Lee J."/>
            <person name="Mihaltcheva S."/>
            <person name="LaButti K."/>
            <person name="Lipzen A."/>
            <person name="Waldron R."/>
            <person name="Moloney N.M."/>
            <person name="Sperisen C."/>
            <person name="Kredics L."/>
            <person name="Vagvoelgyi C."/>
            <person name="Patrignani A."/>
            <person name="Fitzpatrick D."/>
            <person name="Nagy I."/>
            <person name="Doyle S."/>
            <person name="Anderson J.B."/>
            <person name="Grigoriev I.V."/>
            <person name="Gueldener U."/>
            <person name="Muensterkoetter M."/>
            <person name="Nagy L.G."/>
        </authorList>
    </citation>
    <scope>NUCLEOTIDE SEQUENCE [LARGE SCALE GENOMIC DNA]</scope>
    <source>
        <strain evidence="3">C18/9</strain>
    </source>
</reference>
<protein>
    <submittedName>
        <fullName evidence="2">Uncharacterized protein</fullName>
    </submittedName>
</protein>
<dbReference type="OrthoDB" id="2960424at2759"/>
<dbReference type="Proteomes" id="UP000219338">
    <property type="component" value="Unassembled WGS sequence"/>
</dbReference>
<organism evidence="2 3">
    <name type="scientific">Armillaria ostoyae</name>
    <name type="common">Armillaria root rot fungus</name>
    <dbReference type="NCBI Taxonomy" id="47428"/>
    <lineage>
        <taxon>Eukaryota</taxon>
        <taxon>Fungi</taxon>
        <taxon>Dikarya</taxon>
        <taxon>Basidiomycota</taxon>
        <taxon>Agaricomycotina</taxon>
        <taxon>Agaricomycetes</taxon>
        <taxon>Agaricomycetidae</taxon>
        <taxon>Agaricales</taxon>
        <taxon>Marasmiineae</taxon>
        <taxon>Physalacriaceae</taxon>
        <taxon>Armillaria</taxon>
    </lineage>
</organism>
<dbReference type="EMBL" id="FUEG01000003">
    <property type="protein sequence ID" value="SJL02692.1"/>
    <property type="molecule type" value="Genomic_DNA"/>
</dbReference>
<accession>A0A284R1X3</accession>
<evidence type="ECO:0000313" key="3">
    <source>
        <dbReference type="Proteomes" id="UP000219338"/>
    </source>
</evidence>
<dbReference type="AlphaFoldDB" id="A0A284R1X3"/>
<keyword evidence="3" id="KW-1185">Reference proteome</keyword>
<feature type="region of interest" description="Disordered" evidence="1">
    <location>
        <begin position="65"/>
        <end position="89"/>
    </location>
</feature>
<gene>
    <name evidence="2" type="ORF">ARMOST_06026</name>
</gene>
<name>A0A284R1X3_ARMOS</name>
<sequence length="308" mass="34323">MESVLPLERGSFFVHRGIEQTLLVDCETDDDVEIALDLSASPSSYEQRAELAGTPRNSTRRVTFVHHQSDHDRLKPSLTGSSSEGKESQKEIQRLREQVGVVAQGHIDTVTNKNHAHLFYETVDRFSRGITDILIQNNPCIKDFTLQLSDAVSTNISSGIGHMFSYLPNVLVAWYYHRATSSSKFDPPYPTLALGLPLSLHQKNVKAGNALAQLSGPGVQFDLGSLTELVLGNLEDVSLLVDMWFLRSVLGEHRNQDVHPIPPFELAKQLLLDEWSEENFSHAKRIEAIMPLLVNVESASGYVKYFAA</sequence>
<evidence type="ECO:0000256" key="1">
    <source>
        <dbReference type="SAM" id="MobiDB-lite"/>
    </source>
</evidence>
<proteinExistence type="predicted"/>
<evidence type="ECO:0000313" key="2">
    <source>
        <dbReference type="EMBL" id="SJL02692.1"/>
    </source>
</evidence>